<proteinExistence type="predicted"/>
<dbReference type="RefSeq" id="WP_377404573.1">
    <property type="nucleotide sequence ID" value="NZ_JBHUEQ010000036.1"/>
</dbReference>
<reference evidence="2" key="1">
    <citation type="journal article" date="2019" name="Int. J. Syst. Evol. Microbiol.">
        <title>The Global Catalogue of Microorganisms (GCM) 10K type strain sequencing project: providing services to taxonomists for standard genome sequencing and annotation.</title>
        <authorList>
            <consortium name="The Broad Institute Genomics Platform"/>
            <consortium name="The Broad Institute Genome Sequencing Center for Infectious Disease"/>
            <person name="Wu L."/>
            <person name="Ma J."/>
        </authorList>
    </citation>
    <scope>NUCLEOTIDE SEQUENCE [LARGE SCALE GENOMIC DNA]</scope>
    <source>
        <strain evidence="2">CG52</strain>
    </source>
</reference>
<evidence type="ECO:0000313" key="2">
    <source>
        <dbReference type="Proteomes" id="UP001597322"/>
    </source>
</evidence>
<accession>A0ABW4M7G5</accession>
<evidence type="ECO:0000313" key="1">
    <source>
        <dbReference type="EMBL" id="MFD1747382.1"/>
    </source>
</evidence>
<keyword evidence="2" id="KW-1185">Reference proteome</keyword>
<dbReference type="EMBL" id="JBHUEQ010000036">
    <property type="protein sequence ID" value="MFD1747382.1"/>
    <property type="molecule type" value="Genomic_DNA"/>
</dbReference>
<dbReference type="Proteomes" id="UP001597322">
    <property type="component" value="Unassembled WGS sequence"/>
</dbReference>
<sequence length="397" mass="43741">MDAVATDKPNLSQPGQACLATLVELVHDPSRRVYAVIEGARLPNIAAKLSQIDVAHRPLYRAAPEHYDVVAGGPWLINPMLPARPTAVVSTPPPGEPDELSDEALRKQAALLSEQMVSALQAGDQTAGGMLPEAASPDPEQTMSRLKHLLAFCDDASAIVFWIGDASLTEEVLYRHLRSINKIIIPSASETANFSRKIPETNEDIAGEEREPTEAVGKTEELVVFRHADPDVMMQILPVLDLDQAVRLFGPADQIVFGPAAIWGGGVKRARRPSDAVSKARWLHLTGRNLSDIRDTRVLAARYRRIAVFRRSAPHLLEGMNDRQALAFMERHEAQAREIGLKTERGFFQWTYLMSASNDEFIRSPEIGAYIKTGNPDARLDDIMLHMANGAKEGRQV</sequence>
<protein>
    <recommendedName>
        <fullName evidence="3">DUF4123 domain-containing protein</fullName>
    </recommendedName>
</protein>
<evidence type="ECO:0008006" key="3">
    <source>
        <dbReference type="Google" id="ProtNLM"/>
    </source>
</evidence>
<comment type="caution">
    <text evidence="1">The sequence shown here is derived from an EMBL/GenBank/DDBJ whole genome shotgun (WGS) entry which is preliminary data.</text>
</comment>
<name>A0ABW4M7G5_9HYPH</name>
<organism evidence="1 2">
    <name type="scientific">Rhizobium helianthi</name>
    <dbReference type="NCBI Taxonomy" id="1132695"/>
    <lineage>
        <taxon>Bacteria</taxon>
        <taxon>Pseudomonadati</taxon>
        <taxon>Pseudomonadota</taxon>
        <taxon>Alphaproteobacteria</taxon>
        <taxon>Hyphomicrobiales</taxon>
        <taxon>Rhizobiaceae</taxon>
        <taxon>Rhizobium/Agrobacterium group</taxon>
        <taxon>Rhizobium</taxon>
    </lineage>
</organism>
<gene>
    <name evidence="1" type="ORF">ACFSE1_18070</name>
</gene>